<dbReference type="PROSITE" id="PS50255">
    <property type="entry name" value="CYTOCHROME_B5_2"/>
    <property type="match status" value="1"/>
</dbReference>
<evidence type="ECO:0000313" key="7">
    <source>
        <dbReference type="EMBL" id="CAD8832869.1"/>
    </source>
</evidence>
<sequence>MNTSVLLPFAYTRAYAVILRFYFTWLPRFAEIHEDLMSGKLIEDILTESADVPLEVSLVGHLKIDFNTAYEDFKTRVSQLLEGDTTNFERLLAESWAVRLAQCVAVYMLGWHGLLVGLGQFVVAPLSLTSSLIRLLTNFADVLMHYTLNAAVVCVLGSVFAAFPVPLELSDLPKLRIGAGFTIAFFAVDFVLNFAVYFLTSQCFAPLRLCKHMLYGSFNTKTYFVVVLGCLFGLEFDLLVLVITGLVNDLLIQRGYQSGVFRFFHLPSVYVTFYLEHRIGHCPVIYSHAHKMHHYLHDTTSFDAHIYGTGMNEEFFWILVESLPCLASGGLLFPYFLNWAVLRTSWQNKSSHTRTEGSHESYCDEANFHADHHSHHRANFGLSGNPLLDFYFGTQAATSRLANGRAWSVREDADANSVILQVTPLKALHPGDVTRGAGSTANNLASPVDVGREAISLAMLAKLAEPSGQCWLVVHGAVLDLSNFVRLHPGGDAVLEQYSGTDATVAFDEVGHSKKALRWARKFVVARLEGSKIAGAFS</sequence>
<dbReference type="SMART" id="SM01117">
    <property type="entry name" value="Cyt-b5"/>
    <property type="match status" value="1"/>
</dbReference>
<evidence type="ECO:0000256" key="3">
    <source>
        <dbReference type="ARBA" id="ARBA00023004"/>
    </source>
</evidence>
<dbReference type="InterPro" id="IPR036400">
    <property type="entry name" value="Cyt_B5-like_heme/steroid_sf"/>
</dbReference>
<dbReference type="PANTHER" id="PTHR19359:SF41">
    <property type="entry name" value="GEO08203P1"/>
    <property type="match status" value="1"/>
</dbReference>
<dbReference type="Gene3D" id="3.10.120.10">
    <property type="entry name" value="Cytochrome b5-like heme/steroid binding domain"/>
    <property type="match status" value="1"/>
</dbReference>
<keyword evidence="5" id="KW-1133">Transmembrane helix</keyword>
<dbReference type="InterPro" id="IPR050668">
    <property type="entry name" value="Cytochrome_b5"/>
</dbReference>
<reference evidence="7" key="1">
    <citation type="submission" date="2021-01" db="EMBL/GenBank/DDBJ databases">
        <authorList>
            <person name="Corre E."/>
            <person name="Pelletier E."/>
            <person name="Niang G."/>
            <person name="Scheremetjew M."/>
            <person name="Finn R."/>
            <person name="Kale V."/>
            <person name="Holt S."/>
            <person name="Cochrane G."/>
            <person name="Meng A."/>
            <person name="Brown T."/>
            <person name="Cohen L."/>
        </authorList>
    </citation>
    <scope>NUCLEOTIDE SEQUENCE</scope>
</reference>
<dbReference type="InterPro" id="IPR001199">
    <property type="entry name" value="Cyt_B5-like_heme/steroid-bd"/>
</dbReference>
<dbReference type="EMBL" id="HBFQ01010305">
    <property type="protein sequence ID" value="CAD8832869.1"/>
    <property type="molecule type" value="Transcribed_RNA"/>
</dbReference>
<evidence type="ECO:0000256" key="4">
    <source>
        <dbReference type="ARBA" id="ARBA00038168"/>
    </source>
</evidence>
<keyword evidence="2" id="KW-0479">Metal-binding</keyword>
<accession>A0A7S0ZUJ4</accession>
<organism evidence="7">
    <name type="scientific">Noctiluca scintillans</name>
    <name type="common">Sea sparkle</name>
    <name type="synonym">Red tide dinoflagellate</name>
    <dbReference type="NCBI Taxonomy" id="2966"/>
    <lineage>
        <taxon>Eukaryota</taxon>
        <taxon>Sar</taxon>
        <taxon>Alveolata</taxon>
        <taxon>Dinophyceae</taxon>
        <taxon>Noctilucales</taxon>
        <taxon>Noctilucaceae</taxon>
        <taxon>Noctiluca</taxon>
    </lineage>
</organism>
<feature type="transmembrane region" description="Helical" evidence="5">
    <location>
        <begin position="223"/>
        <end position="247"/>
    </location>
</feature>
<keyword evidence="3" id="KW-0408">Iron</keyword>
<evidence type="ECO:0000256" key="5">
    <source>
        <dbReference type="SAM" id="Phobius"/>
    </source>
</evidence>
<keyword evidence="1" id="KW-0349">Heme</keyword>
<dbReference type="GO" id="GO:0046872">
    <property type="term" value="F:metal ion binding"/>
    <property type="evidence" value="ECO:0007669"/>
    <property type="project" value="UniProtKB-KW"/>
</dbReference>
<keyword evidence="5" id="KW-0472">Membrane</keyword>
<dbReference type="GO" id="GO:0016020">
    <property type="term" value="C:membrane"/>
    <property type="evidence" value="ECO:0007669"/>
    <property type="project" value="TreeGrafter"/>
</dbReference>
<evidence type="ECO:0000256" key="2">
    <source>
        <dbReference type="ARBA" id="ARBA00022723"/>
    </source>
</evidence>
<evidence type="ECO:0000259" key="6">
    <source>
        <dbReference type="PROSITE" id="PS50255"/>
    </source>
</evidence>
<dbReference type="SUPFAM" id="SSF55856">
    <property type="entry name" value="Cytochrome b5-like heme/steroid binding domain"/>
    <property type="match status" value="1"/>
</dbReference>
<feature type="transmembrane region" description="Helical" evidence="5">
    <location>
        <begin position="177"/>
        <end position="199"/>
    </location>
</feature>
<dbReference type="PROSITE" id="PS00191">
    <property type="entry name" value="CYTOCHROME_B5_1"/>
    <property type="match status" value="1"/>
</dbReference>
<feature type="transmembrane region" description="Helical" evidence="5">
    <location>
        <begin position="143"/>
        <end position="165"/>
    </location>
</feature>
<protein>
    <recommendedName>
        <fullName evidence="6">Cytochrome b5 heme-binding domain-containing protein</fullName>
    </recommendedName>
</protein>
<name>A0A7S0ZUJ4_NOCSC</name>
<dbReference type="GO" id="GO:0020037">
    <property type="term" value="F:heme binding"/>
    <property type="evidence" value="ECO:0007669"/>
    <property type="project" value="InterPro"/>
</dbReference>
<dbReference type="PANTHER" id="PTHR19359">
    <property type="entry name" value="CYTOCHROME B5"/>
    <property type="match status" value="1"/>
</dbReference>
<keyword evidence="5" id="KW-0812">Transmembrane</keyword>
<gene>
    <name evidence="7" type="ORF">NSCI0253_LOCUS7217</name>
</gene>
<proteinExistence type="inferred from homology"/>
<dbReference type="AlphaFoldDB" id="A0A7S0ZUJ4"/>
<feature type="domain" description="Cytochrome b5 heme-binding" evidence="6">
    <location>
        <begin position="452"/>
        <end position="529"/>
    </location>
</feature>
<feature type="transmembrane region" description="Helical" evidence="5">
    <location>
        <begin position="100"/>
        <end position="123"/>
    </location>
</feature>
<comment type="similarity">
    <text evidence="4">Belongs to the cytochrome b5 family.</text>
</comment>
<feature type="transmembrane region" description="Helical" evidence="5">
    <location>
        <begin position="315"/>
        <end position="337"/>
    </location>
</feature>
<evidence type="ECO:0000256" key="1">
    <source>
        <dbReference type="ARBA" id="ARBA00022617"/>
    </source>
</evidence>
<dbReference type="InterPro" id="IPR018506">
    <property type="entry name" value="Cyt_B5_heme-BS"/>
</dbReference>
<dbReference type="Pfam" id="PF00173">
    <property type="entry name" value="Cyt-b5"/>
    <property type="match status" value="1"/>
</dbReference>